<evidence type="ECO:0000256" key="1">
    <source>
        <dbReference type="SAM" id="MobiDB-lite"/>
    </source>
</evidence>
<dbReference type="EMBL" id="JH001034">
    <property type="protein sequence ID" value="EGW13644.1"/>
    <property type="molecule type" value="Genomic_DNA"/>
</dbReference>
<sequence>MLNSSKREGALRSPGWGSSAAALTQQLGICCMVPQDRGQASPLQDGANKSSSIPESTAVEKHNLTPNRGLSGGRLTGCADLQSITEN</sequence>
<evidence type="ECO:0000313" key="3">
    <source>
        <dbReference type="Proteomes" id="UP000001075"/>
    </source>
</evidence>
<dbReference type="Proteomes" id="UP000001075">
    <property type="component" value="Unassembled WGS sequence"/>
</dbReference>
<name>G3I0X2_CRIGR</name>
<reference evidence="3" key="1">
    <citation type="journal article" date="2011" name="Nat. Biotechnol.">
        <title>The genomic sequence of the Chinese hamster ovary (CHO)-K1 cell line.</title>
        <authorList>
            <person name="Xu X."/>
            <person name="Nagarajan H."/>
            <person name="Lewis N.E."/>
            <person name="Pan S."/>
            <person name="Cai Z."/>
            <person name="Liu X."/>
            <person name="Chen W."/>
            <person name="Xie M."/>
            <person name="Wang W."/>
            <person name="Hammond S."/>
            <person name="Andersen M.R."/>
            <person name="Neff N."/>
            <person name="Passarelli B."/>
            <person name="Koh W."/>
            <person name="Fan H.C."/>
            <person name="Wang J."/>
            <person name="Gui Y."/>
            <person name="Lee K.H."/>
            <person name="Betenbaugh M.J."/>
            <person name="Quake S.R."/>
            <person name="Famili I."/>
            <person name="Palsson B.O."/>
            <person name="Wang J."/>
        </authorList>
    </citation>
    <scope>NUCLEOTIDE SEQUENCE [LARGE SCALE GENOMIC DNA]</scope>
    <source>
        <strain evidence="3">CHO K1 cell line</strain>
    </source>
</reference>
<proteinExistence type="predicted"/>
<organism evidence="2 3">
    <name type="scientific">Cricetulus griseus</name>
    <name type="common">Chinese hamster</name>
    <name type="synonym">Cricetulus barabensis griseus</name>
    <dbReference type="NCBI Taxonomy" id="10029"/>
    <lineage>
        <taxon>Eukaryota</taxon>
        <taxon>Metazoa</taxon>
        <taxon>Chordata</taxon>
        <taxon>Craniata</taxon>
        <taxon>Vertebrata</taxon>
        <taxon>Euteleostomi</taxon>
        <taxon>Mammalia</taxon>
        <taxon>Eutheria</taxon>
        <taxon>Euarchontoglires</taxon>
        <taxon>Glires</taxon>
        <taxon>Rodentia</taxon>
        <taxon>Myomorpha</taxon>
        <taxon>Muroidea</taxon>
        <taxon>Cricetidae</taxon>
        <taxon>Cricetinae</taxon>
        <taxon>Cricetulus</taxon>
    </lineage>
</organism>
<gene>
    <name evidence="2" type="ORF">I79_017014</name>
</gene>
<protein>
    <submittedName>
        <fullName evidence="2">Uncharacterized protein</fullName>
    </submittedName>
</protein>
<dbReference type="InParanoid" id="G3I0X2"/>
<dbReference type="AlphaFoldDB" id="G3I0X2"/>
<evidence type="ECO:0000313" key="2">
    <source>
        <dbReference type="EMBL" id="EGW13644.1"/>
    </source>
</evidence>
<feature type="region of interest" description="Disordered" evidence="1">
    <location>
        <begin position="36"/>
        <end position="76"/>
    </location>
</feature>
<accession>G3I0X2</accession>